<keyword evidence="2 6" id="KW-0489">Methyltransferase</keyword>
<proteinExistence type="inferred from homology"/>
<reference evidence="7" key="1">
    <citation type="submission" date="2019-07" db="EMBL/GenBank/DDBJ databases">
        <title>Chitinimonas sp. nov., isolated from Ny-Alesund, arctica soil.</title>
        <authorList>
            <person name="Xu Q."/>
            <person name="Peng F."/>
        </authorList>
    </citation>
    <scope>NUCLEOTIDE SEQUENCE [LARGE SCALE GENOMIC DNA]</scope>
    <source>
        <strain evidence="7">R3-44</strain>
    </source>
</reference>
<dbReference type="InterPro" id="IPR029026">
    <property type="entry name" value="tRNA_m1G_MTases_N"/>
</dbReference>
<dbReference type="EMBL" id="CP041730">
    <property type="protein sequence ID" value="QDQ25219.1"/>
    <property type="molecule type" value="Genomic_DNA"/>
</dbReference>
<dbReference type="Pfam" id="PF00588">
    <property type="entry name" value="SpoU_methylase"/>
    <property type="match status" value="1"/>
</dbReference>
<dbReference type="GO" id="GO:0008173">
    <property type="term" value="F:RNA methyltransferase activity"/>
    <property type="evidence" value="ECO:0007669"/>
    <property type="project" value="InterPro"/>
</dbReference>
<dbReference type="InterPro" id="IPR029028">
    <property type="entry name" value="Alpha/beta_knot_MTases"/>
</dbReference>
<keyword evidence="7" id="KW-1185">Reference proteome</keyword>
<evidence type="ECO:0000259" key="4">
    <source>
        <dbReference type="Pfam" id="PF00588"/>
    </source>
</evidence>
<evidence type="ECO:0000256" key="2">
    <source>
        <dbReference type="ARBA" id="ARBA00022603"/>
    </source>
</evidence>
<dbReference type="OrthoDB" id="9794400at2"/>
<dbReference type="SUPFAM" id="SSF75217">
    <property type="entry name" value="alpha/beta knot"/>
    <property type="match status" value="1"/>
</dbReference>
<evidence type="ECO:0000313" key="6">
    <source>
        <dbReference type="EMBL" id="QDQ25219.1"/>
    </source>
</evidence>
<dbReference type="PANTHER" id="PTHR43191">
    <property type="entry name" value="RRNA METHYLTRANSFERASE 3"/>
    <property type="match status" value="1"/>
</dbReference>
<dbReference type="Proteomes" id="UP000317550">
    <property type="component" value="Chromosome"/>
</dbReference>
<keyword evidence="3 6" id="KW-0808">Transferase</keyword>
<feature type="domain" description="MRM3-like substrate binding" evidence="5">
    <location>
        <begin position="9"/>
        <end position="96"/>
    </location>
</feature>
<dbReference type="KEGG" id="cari:FNU76_01995"/>
<dbReference type="GO" id="GO:0006396">
    <property type="term" value="P:RNA processing"/>
    <property type="evidence" value="ECO:0007669"/>
    <property type="project" value="InterPro"/>
</dbReference>
<dbReference type="PANTHER" id="PTHR43191:SF2">
    <property type="entry name" value="RRNA METHYLTRANSFERASE 3, MITOCHONDRIAL"/>
    <property type="match status" value="1"/>
</dbReference>
<comment type="similarity">
    <text evidence="1">Belongs to the class IV-like SAM-binding methyltransferase superfamily. RNA methyltransferase TrmH family.</text>
</comment>
<protein>
    <submittedName>
        <fullName evidence="6">RNA methyltransferase</fullName>
    </submittedName>
</protein>
<dbReference type="GO" id="GO:0032259">
    <property type="term" value="P:methylation"/>
    <property type="evidence" value="ECO:0007669"/>
    <property type="project" value="UniProtKB-KW"/>
</dbReference>
<dbReference type="InterPro" id="IPR053888">
    <property type="entry name" value="MRM3-like_sub_bind"/>
</dbReference>
<dbReference type="CDD" id="cd18095">
    <property type="entry name" value="SpoU-like_rRNA-MTase"/>
    <property type="match status" value="1"/>
</dbReference>
<dbReference type="InterPro" id="IPR029064">
    <property type="entry name" value="Ribosomal_eL30-like_sf"/>
</dbReference>
<evidence type="ECO:0000259" key="5">
    <source>
        <dbReference type="Pfam" id="PF22435"/>
    </source>
</evidence>
<gene>
    <name evidence="6" type="ORF">FNU76_01995</name>
</gene>
<dbReference type="Pfam" id="PF22435">
    <property type="entry name" value="MRM3-like_sub_bind"/>
    <property type="match status" value="1"/>
</dbReference>
<dbReference type="Gene3D" id="3.30.1330.30">
    <property type="match status" value="1"/>
</dbReference>
<evidence type="ECO:0000256" key="3">
    <source>
        <dbReference type="ARBA" id="ARBA00022679"/>
    </source>
</evidence>
<evidence type="ECO:0000313" key="7">
    <source>
        <dbReference type="Proteomes" id="UP000317550"/>
    </source>
</evidence>
<dbReference type="InterPro" id="IPR051259">
    <property type="entry name" value="rRNA_Methyltransferase"/>
</dbReference>
<dbReference type="Gene3D" id="3.40.1280.10">
    <property type="match status" value="1"/>
</dbReference>
<name>A0A516SAN9_9NEIS</name>
<evidence type="ECO:0000256" key="1">
    <source>
        <dbReference type="ARBA" id="ARBA00007228"/>
    </source>
</evidence>
<dbReference type="SUPFAM" id="SSF55315">
    <property type="entry name" value="L30e-like"/>
    <property type="match status" value="1"/>
</dbReference>
<organism evidence="6 7">
    <name type="scientific">Chitinimonas arctica</name>
    <dbReference type="NCBI Taxonomy" id="2594795"/>
    <lineage>
        <taxon>Bacteria</taxon>
        <taxon>Pseudomonadati</taxon>
        <taxon>Pseudomonadota</taxon>
        <taxon>Betaproteobacteria</taxon>
        <taxon>Neisseriales</taxon>
        <taxon>Chitinibacteraceae</taxon>
        <taxon>Chitinimonas</taxon>
    </lineage>
</organism>
<accession>A0A516SAN9</accession>
<dbReference type="InterPro" id="IPR001537">
    <property type="entry name" value="SpoU_MeTrfase"/>
</dbReference>
<feature type="domain" description="tRNA/rRNA methyltransferase SpoU type" evidence="4">
    <location>
        <begin position="113"/>
        <end position="249"/>
    </location>
</feature>
<dbReference type="RefSeq" id="WP_143856144.1">
    <property type="nucleotide sequence ID" value="NZ_CP041730.1"/>
</dbReference>
<sequence>MDLIQSLQNPLLKSCVKLANNRRERLKSGLTLLDGPHLLTAAFDAGRPPDRLLVAASALHKAEVAAVLARFGKTPSVLEDALFAQLSDLESLSGILGVWPIPAAPAPWTSGHILALDGVQDPGNVGSILRTAAAAGVDQVWLGTACADVWSPKVLRAGMGAHFLVPVLERADLPALLGGFKGRKAVTALAGSVSLYQADLCGDLVLVMGSEGQGVSAEVLAAADLRLAIPMRAGLESLNVGAATAICLYERLRQTGGQPG</sequence>
<dbReference type="AlphaFoldDB" id="A0A516SAN9"/>
<dbReference type="GO" id="GO:0003723">
    <property type="term" value="F:RNA binding"/>
    <property type="evidence" value="ECO:0007669"/>
    <property type="project" value="InterPro"/>
</dbReference>